<gene>
    <name evidence="1" type="ORF">OPHB3_0859</name>
</gene>
<evidence type="ECO:0000313" key="1">
    <source>
        <dbReference type="EMBL" id="GAQ16935.1"/>
    </source>
</evidence>
<sequence length="89" mass="9975">MKKSTFMVMLLFTLLISTSCESPKISEDEAVSIVLESHSRGSEEAEIKAVSHRFGEYKVEWEIDAACEFGTDYIDDQSGEMVKGEETNC</sequence>
<dbReference type="PROSITE" id="PS51257">
    <property type="entry name" value="PROKAR_LIPOPROTEIN"/>
    <property type="match status" value="1"/>
</dbReference>
<name>A0A0U9H2R4_9BACI</name>
<accession>A0A0U9H2R4</accession>
<comment type="caution">
    <text evidence="1">The sequence shown here is derived from an EMBL/GenBank/DDBJ whole genome shotgun (WGS) entry which is preliminary data.</text>
</comment>
<protein>
    <submittedName>
        <fullName evidence="1">ABC transporter</fullName>
    </submittedName>
</protein>
<dbReference type="Proteomes" id="UP000052946">
    <property type="component" value="Unassembled WGS sequence"/>
</dbReference>
<dbReference type="RefSeq" id="WP_058949517.1">
    <property type="nucleotide sequence ID" value="NZ_BBXV01000011.1"/>
</dbReference>
<dbReference type="EMBL" id="BBXV01000011">
    <property type="protein sequence ID" value="GAQ16935.1"/>
    <property type="molecule type" value="Genomic_DNA"/>
</dbReference>
<reference evidence="1 2" key="2">
    <citation type="journal article" date="2016" name="Genome Announc.">
        <title>Draft Genome Sequence of Oceanobacillus picturae Heshi-B3, Isolated from Fermented Rice Bran in a Traditional Japanese Seafood Dish.</title>
        <authorList>
            <person name="Akuzawa S."/>
            <person name="Nagaoka J."/>
            <person name="Kanekatsu M."/>
            <person name="Kanesaki Y."/>
            <person name="Suzuki T."/>
        </authorList>
    </citation>
    <scope>NUCLEOTIDE SEQUENCE [LARGE SCALE GENOMIC DNA]</scope>
    <source>
        <strain evidence="1 2">Heshi-B3</strain>
    </source>
</reference>
<dbReference type="AlphaFoldDB" id="A0A0U9H2R4"/>
<organism evidence="1 2">
    <name type="scientific">Oceanobacillus picturae</name>
    <dbReference type="NCBI Taxonomy" id="171693"/>
    <lineage>
        <taxon>Bacteria</taxon>
        <taxon>Bacillati</taxon>
        <taxon>Bacillota</taxon>
        <taxon>Bacilli</taxon>
        <taxon>Bacillales</taxon>
        <taxon>Bacillaceae</taxon>
        <taxon>Oceanobacillus</taxon>
    </lineage>
</organism>
<dbReference type="OrthoDB" id="2428465at2"/>
<proteinExistence type="predicted"/>
<evidence type="ECO:0000313" key="2">
    <source>
        <dbReference type="Proteomes" id="UP000052946"/>
    </source>
</evidence>
<reference evidence="2" key="1">
    <citation type="submission" date="2015-07" db="EMBL/GenBank/DDBJ databases">
        <title>Draft Genome Sequence of Oceanobacillus picturae Heshi-B3 that Was Isolated from Fermented Rice Bran with Aging Salted Mackerel, Which Was Named Heshiko as Traditional Fermented Seafood in Japan.</title>
        <authorList>
            <person name="Akuzawa S."/>
            <person name="Nakagawa J."/>
            <person name="Kanekatsu T."/>
            <person name="Kanesaki Y."/>
            <person name="Suzuki T."/>
        </authorList>
    </citation>
    <scope>NUCLEOTIDE SEQUENCE [LARGE SCALE GENOMIC DNA]</scope>
    <source>
        <strain evidence="2">Heshi-B3</strain>
    </source>
</reference>